<dbReference type="FunFam" id="1.10.10.10:FF:000020">
    <property type="entry name" value="SWI/SNF complex subunit SMARCC2 isoform c"/>
    <property type="match status" value="1"/>
</dbReference>
<feature type="region of interest" description="Disordered" evidence="8">
    <location>
        <begin position="1"/>
        <end position="20"/>
    </location>
</feature>
<dbReference type="SUPFAM" id="SSF46689">
    <property type="entry name" value="Homeodomain-like"/>
    <property type="match status" value="2"/>
</dbReference>
<sequence>MSKIMEPTTHSDPNLNPIRPNEPELDLYTIPSYSSWFSWHDIHETERVALREFFDGSSITRTPKIYKEYRDFIINKYREDPSRRLTFTEIRKSLVGDVSLLNKVFLFLNNWGLINFSCEKNEEIGLGSGNVDVRVEDGAPNGVRIVEMPDKLKPISVGSVQSSAEGSGGGGSGLKLPPLASYSDVFGELIGKKKEVVCGNCGGSCDSGQYEYSKGDYLICQKCFNDGTYGENKSKDDFKLKDSAENNGSNAAVWTEEETLRLLESVSRHGNDWDLVAQNVKTKTKLDCISKLIELPFGDLILSSTYGKGNSSGQIGSTNNSKQVPAAPSEHQDDTKHEDQLHEQMNANEEKGDVMDDGPLLKRRRITSVSDAGGSLMKQVAHISTMVGPDITAAAAEAAVAALCDETACPREIFDGEEDFPSNGFSSPSFHSKSKRLFIYVIFILCCSCDYCFAPALLIHVKVFCSFFCFRVDEVDASEVKQIPAQSGTEEASAWQNDIPLSLRFRAAVATTLGAAAAHAKLLADQEDREVENLMATIVETQLKKLHHKIKHFDDLELIMEKEYAELDELTESLTEERIDVLQRAIRAGISKSRDHAPIKFHMSNVV</sequence>
<keyword evidence="2" id="KW-0217">Developmental protein</keyword>
<feature type="transmembrane region" description="Helical" evidence="9">
    <location>
        <begin position="437"/>
        <end position="461"/>
    </location>
</feature>
<dbReference type="PROSITE" id="PS51293">
    <property type="entry name" value="SANT"/>
    <property type="match status" value="1"/>
</dbReference>
<evidence type="ECO:0000256" key="3">
    <source>
        <dbReference type="ARBA" id="ARBA00023015"/>
    </source>
</evidence>
<name>A0A8T2X3U7_POPDE</name>
<keyword evidence="9" id="KW-1133">Transmembrane helix</keyword>
<dbReference type="PANTHER" id="PTHR12802">
    <property type="entry name" value="SWI/SNF COMPLEX-RELATED"/>
    <property type="match status" value="1"/>
</dbReference>
<dbReference type="InterPro" id="IPR017884">
    <property type="entry name" value="SANT_dom"/>
</dbReference>
<dbReference type="GO" id="GO:0003677">
    <property type="term" value="F:DNA binding"/>
    <property type="evidence" value="ECO:0007669"/>
    <property type="project" value="UniProtKB-KW"/>
</dbReference>
<dbReference type="CDD" id="cd00167">
    <property type="entry name" value="SANT"/>
    <property type="match status" value="1"/>
</dbReference>
<proteinExistence type="predicted"/>
<feature type="domain" description="SWIRM" evidence="11">
    <location>
        <begin position="28"/>
        <end position="125"/>
    </location>
</feature>
<dbReference type="Gene3D" id="1.10.10.60">
    <property type="entry name" value="Homeodomain-like"/>
    <property type="match status" value="1"/>
</dbReference>
<dbReference type="PROSITE" id="PS50934">
    <property type="entry name" value="SWIRM"/>
    <property type="match status" value="1"/>
</dbReference>
<keyword evidence="9" id="KW-0472">Membrane</keyword>
<dbReference type="AlphaFoldDB" id="A0A8T2X3U7"/>
<dbReference type="PROSITE" id="PS51294">
    <property type="entry name" value="HTH_MYB"/>
    <property type="match status" value="1"/>
</dbReference>
<protein>
    <recommendedName>
        <fullName evidence="16">SWI/SNF complex subunit SWI3A</fullName>
    </recommendedName>
</protein>
<evidence type="ECO:0000259" key="12">
    <source>
        <dbReference type="PROSITE" id="PS51293"/>
    </source>
</evidence>
<reference evidence="14" key="1">
    <citation type="journal article" date="2021" name="J. Hered.">
        <title>Genome Assembly of Salicaceae Populus deltoides (Eastern Cottonwood) I-69 Based on Nanopore Sequencing and Hi-C Technologies.</title>
        <authorList>
            <person name="Bai S."/>
            <person name="Wu H."/>
            <person name="Zhang J."/>
            <person name="Pan Z."/>
            <person name="Zhao W."/>
            <person name="Li Z."/>
            <person name="Tong C."/>
        </authorList>
    </citation>
    <scope>NUCLEOTIDE SEQUENCE</scope>
    <source>
        <tissue evidence="14">Leaf</tissue>
    </source>
</reference>
<dbReference type="EMBL" id="JACEGQ020000015">
    <property type="protein sequence ID" value="KAH8486667.1"/>
    <property type="molecule type" value="Genomic_DNA"/>
</dbReference>
<dbReference type="InterPro" id="IPR009057">
    <property type="entry name" value="Homeodomain-like_sf"/>
</dbReference>
<feature type="domain" description="SANT" evidence="12">
    <location>
        <begin position="249"/>
        <end position="300"/>
    </location>
</feature>
<evidence type="ECO:0000256" key="5">
    <source>
        <dbReference type="ARBA" id="ARBA00023163"/>
    </source>
</evidence>
<organism evidence="14 15">
    <name type="scientific">Populus deltoides</name>
    <name type="common">Eastern poplar</name>
    <name type="synonym">Eastern cottonwood</name>
    <dbReference type="NCBI Taxonomy" id="3696"/>
    <lineage>
        <taxon>Eukaryota</taxon>
        <taxon>Viridiplantae</taxon>
        <taxon>Streptophyta</taxon>
        <taxon>Embryophyta</taxon>
        <taxon>Tracheophyta</taxon>
        <taxon>Spermatophyta</taxon>
        <taxon>Magnoliopsida</taxon>
        <taxon>eudicotyledons</taxon>
        <taxon>Gunneridae</taxon>
        <taxon>Pentapetalae</taxon>
        <taxon>rosids</taxon>
        <taxon>fabids</taxon>
        <taxon>Malpighiales</taxon>
        <taxon>Salicaceae</taxon>
        <taxon>Saliceae</taxon>
        <taxon>Populus</taxon>
    </lineage>
</organism>
<dbReference type="PANTHER" id="PTHR12802:SF140">
    <property type="entry name" value="SWI_SNF COMPLEX SUBUNIT SWI3A"/>
    <property type="match status" value="1"/>
</dbReference>
<evidence type="ECO:0000313" key="15">
    <source>
        <dbReference type="Proteomes" id="UP000807159"/>
    </source>
</evidence>
<dbReference type="Pfam" id="PF04433">
    <property type="entry name" value="SWIRM"/>
    <property type="match status" value="1"/>
</dbReference>
<feature type="region of interest" description="Disordered" evidence="8">
    <location>
        <begin position="311"/>
        <end position="339"/>
    </location>
</feature>
<dbReference type="InterPro" id="IPR032451">
    <property type="entry name" value="SMARCC_C"/>
</dbReference>
<dbReference type="GO" id="GO:0005634">
    <property type="term" value="C:nucleus"/>
    <property type="evidence" value="ECO:0007669"/>
    <property type="project" value="UniProtKB-SubCell"/>
</dbReference>
<feature type="domain" description="HTH myb-type" evidence="13">
    <location>
        <begin position="254"/>
        <end position="288"/>
    </location>
</feature>
<dbReference type="Gene3D" id="1.10.10.10">
    <property type="entry name" value="Winged helix-like DNA-binding domain superfamily/Winged helix DNA-binding domain"/>
    <property type="match status" value="1"/>
</dbReference>
<keyword evidence="4" id="KW-0238">DNA-binding</keyword>
<dbReference type="PROSITE" id="PS50090">
    <property type="entry name" value="MYB_LIKE"/>
    <property type="match status" value="1"/>
</dbReference>
<evidence type="ECO:0000256" key="1">
    <source>
        <dbReference type="ARBA" id="ARBA00004123"/>
    </source>
</evidence>
<dbReference type="InterPro" id="IPR036388">
    <property type="entry name" value="WH-like_DNA-bd_sf"/>
</dbReference>
<evidence type="ECO:0000259" key="13">
    <source>
        <dbReference type="PROSITE" id="PS51294"/>
    </source>
</evidence>
<comment type="caution">
    <text evidence="14">The sequence shown here is derived from an EMBL/GenBank/DDBJ whole genome shotgun (WGS) entry which is preliminary data.</text>
</comment>
<dbReference type="SMART" id="SM00717">
    <property type="entry name" value="SANT"/>
    <property type="match status" value="1"/>
</dbReference>
<evidence type="ECO:0000256" key="2">
    <source>
        <dbReference type="ARBA" id="ARBA00022473"/>
    </source>
</evidence>
<evidence type="ECO:0000259" key="11">
    <source>
        <dbReference type="PROSITE" id="PS50934"/>
    </source>
</evidence>
<keyword evidence="6" id="KW-0539">Nucleus</keyword>
<evidence type="ECO:0000256" key="9">
    <source>
        <dbReference type="SAM" id="Phobius"/>
    </source>
</evidence>
<dbReference type="InterPro" id="IPR001005">
    <property type="entry name" value="SANT/Myb"/>
</dbReference>
<gene>
    <name evidence="14" type="ORF">H0E87_025610</name>
</gene>
<evidence type="ECO:0000256" key="4">
    <source>
        <dbReference type="ARBA" id="ARBA00023125"/>
    </source>
</evidence>
<dbReference type="InterPro" id="IPR017930">
    <property type="entry name" value="Myb_dom"/>
</dbReference>
<evidence type="ECO:0000313" key="14">
    <source>
        <dbReference type="EMBL" id="KAH8486667.1"/>
    </source>
</evidence>
<dbReference type="Proteomes" id="UP000807159">
    <property type="component" value="Chromosome 15"/>
</dbReference>
<feature type="compositionally biased region" description="Basic and acidic residues" evidence="8">
    <location>
        <begin position="330"/>
        <end position="339"/>
    </location>
</feature>
<keyword evidence="9" id="KW-0812">Transmembrane</keyword>
<evidence type="ECO:0008006" key="16">
    <source>
        <dbReference type="Google" id="ProtNLM"/>
    </source>
</evidence>
<keyword evidence="3" id="KW-0805">Transcription regulation</keyword>
<evidence type="ECO:0000256" key="6">
    <source>
        <dbReference type="ARBA" id="ARBA00023242"/>
    </source>
</evidence>
<evidence type="ECO:0000256" key="7">
    <source>
        <dbReference type="SAM" id="Coils"/>
    </source>
</evidence>
<evidence type="ECO:0000259" key="10">
    <source>
        <dbReference type="PROSITE" id="PS50090"/>
    </source>
</evidence>
<keyword evidence="7" id="KW-0175">Coiled coil</keyword>
<dbReference type="Pfam" id="PF16495">
    <property type="entry name" value="SWIRM-assoc_1"/>
    <property type="match status" value="1"/>
</dbReference>
<dbReference type="Pfam" id="PF00249">
    <property type="entry name" value="Myb_DNA-binding"/>
    <property type="match status" value="1"/>
</dbReference>
<accession>A0A8T2X3U7</accession>
<comment type="subcellular location">
    <subcellularLocation>
        <location evidence="1">Nucleus</location>
    </subcellularLocation>
</comment>
<dbReference type="InterPro" id="IPR007526">
    <property type="entry name" value="SWIRM"/>
</dbReference>
<keyword evidence="15" id="KW-1185">Reference proteome</keyword>
<feature type="domain" description="Myb-like" evidence="10">
    <location>
        <begin position="246"/>
        <end position="288"/>
    </location>
</feature>
<evidence type="ECO:0000256" key="8">
    <source>
        <dbReference type="SAM" id="MobiDB-lite"/>
    </source>
</evidence>
<keyword evidence="5" id="KW-0804">Transcription</keyword>
<feature type="coiled-coil region" evidence="7">
    <location>
        <begin position="524"/>
        <end position="580"/>
    </location>
</feature>
<feature type="compositionally biased region" description="Polar residues" evidence="8">
    <location>
        <begin position="311"/>
        <end position="323"/>
    </location>
</feature>